<dbReference type="CDD" id="cd11716">
    <property type="entry name" value="THUMP_ThiI"/>
    <property type="match status" value="1"/>
</dbReference>
<comment type="catalytic activity">
    <reaction evidence="10 19">
        <text>[ThiI sulfur-carrier protein]-S-sulfanyl-L-cysteine + a uridine in tRNA + 2 reduced [2Fe-2S]-[ferredoxin] + ATP + H(+) = [ThiI sulfur-carrier protein]-L-cysteine + a 4-thiouridine in tRNA + 2 oxidized [2Fe-2S]-[ferredoxin] + AMP + diphosphate</text>
        <dbReference type="Rhea" id="RHEA:24176"/>
        <dbReference type="Rhea" id="RHEA-COMP:10000"/>
        <dbReference type="Rhea" id="RHEA-COMP:10001"/>
        <dbReference type="Rhea" id="RHEA-COMP:13337"/>
        <dbReference type="Rhea" id="RHEA-COMP:13338"/>
        <dbReference type="Rhea" id="RHEA-COMP:13339"/>
        <dbReference type="Rhea" id="RHEA-COMP:13340"/>
        <dbReference type="ChEBI" id="CHEBI:15378"/>
        <dbReference type="ChEBI" id="CHEBI:29950"/>
        <dbReference type="ChEBI" id="CHEBI:30616"/>
        <dbReference type="ChEBI" id="CHEBI:33019"/>
        <dbReference type="ChEBI" id="CHEBI:33737"/>
        <dbReference type="ChEBI" id="CHEBI:33738"/>
        <dbReference type="ChEBI" id="CHEBI:61963"/>
        <dbReference type="ChEBI" id="CHEBI:65315"/>
        <dbReference type="ChEBI" id="CHEBI:136798"/>
        <dbReference type="ChEBI" id="CHEBI:456215"/>
        <dbReference type="EC" id="2.8.1.4"/>
    </reaction>
</comment>
<keyword evidence="6 19" id="KW-0547">Nucleotide-binding</keyword>
<dbReference type="AlphaFoldDB" id="A0A160F6M1"/>
<evidence type="ECO:0000256" key="15">
    <source>
        <dbReference type="ARBA" id="ARBA00071867"/>
    </source>
</evidence>
<evidence type="ECO:0000256" key="19">
    <source>
        <dbReference type="HAMAP-Rule" id="MF_00021"/>
    </source>
</evidence>
<dbReference type="PROSITE" id="PS51165">
    <property type="entry name" value="THUMP"/>
    <property type="match status" value="1"/>
</dbReference>
<proteinExistence type="inferred from homology"/>
<dbReference type="PATRIC" id="fig|294699.3.peg.3191"/>
<dbReference type="SUPFAM" id="SSF143437">
    <property type="entry name" value="THUMP domain-like"/>
    <property type="match status" value="1"/>
</dbReference>
<dbReference type="GO" id="GO:0140741">
    <property type="term" value="F:tRNA-uracil-4 sulfurtransferase activity"/>
    <property type="evidence" value="ECO:0007669"/>
    <property type="project" value="UniProtKB-EC"/>
</dbReference>
<dbReference type="GO" id="GO:0052837">
    <property type="term" value="P:thiazole biosynthetic process"/>
    <property type="evidence" value="ECO:0007669"/>
    <property type="project" value="TreeGrafter"/>
</dbReference>
<evidence type="ECO:0000313" key="22">
    <source>
        <dbReference type="Proteomes" id="UP000076865"/>
    </source>
</evidence>
<feature type="domain" description="THUMP" evidence="20">
    <location>
        <begin position="60"/>
        <end position="163"/>
    </location>
</feature>
<evidence type="ECO:0000256" key="12">
    <source>
        <dbReference type="ARBA" id="ARBA00058382"/>
    </source>
</evidence>
<comment type="pathway">
    <text evidence="2 19">Cofactor biosynthesis; thiamine diphosphate biosynthesis.</text>
</comment>
<evidence type="ECO:0000256" key="7">
    <source>
        <dbReference type="ARBA" id="ARBA00022840"/>
    </source>
</evidence>
<dbReference type="InterPro" id="IPR054173">
    <property type="entry name" value="ThiI_fer"/>
</dbReference>
<feature type="binding site" evidence="19">
    <location>
        <begin position="181"/>
        <end position="182"/>
    </location>
    <ligand>
        <name>ATP</name>
        <dbReference type="ChEBI" id="CHEBI:30616"/>
    </ligand>
</feature>
<dbReference type="GO" id="GO:0002937">
    <property type="term" value="P:tRNA 4-thiouridine biosynthesis"/>
    <property type="evidence" value="ECO:0007669"/>
    <property type="project" value="TreeGrafter"/>
</dbReference>
<evidence type="ECO:0000313" key="21">
    <source>
        <dbReference type="EMBL" id="ANB62248.1"/>
    </source>
</evidence>
<reference evidence="21 22" key="1">
    <citation type="journal article" date="2006" name="Syst. Appl. Microbiol.">
        <title>Anoxybacillus amylolyticus sp. nov., a thermophilic amylase producing bacterium isolated from Mount Rittmann (Antarctica).</title>
        <authorList>
            <person name="Poli A."/>
            <person name="Esposito E."/>
            <person name="Lama L."/>
            <person name="Orlando P."/>
            <person name="Nicolaus G."/>
            <person name="de Appolonia F."/>
            <person name="Gambacorta A."/>
            <person name="Nicolaus B."/>
        </authorList>
    </citation>
    <scope>NUCLEOTIDE SEQUENCE [LARGE SCALE GENOMIC DNA]</scope>
    <source>
        <strain evidence="21 22">DSM 15939</strain>
        <plasmid evidence="22">Plasmid pdsm15939_1</plasmid>
    </source>
</reference>
<feature type="binding site" evidence="19">
    <location>
        <position position="263"/>
    </location>
    <ligand>
        <name>ATP</name>
        <dbReference type="ChEBI" id="CHEBI:30616"/>
    </ligand>
</feature>
<dbReference type="PANTHER" id="PTHR43209">
    <property type="entry name" value="TRNA SULFURTRANSFERASE"/>
    <property type="match status" value="1"/>
</dbReference>
<dbReference type="InterPro" id="IPR003720">
    <property type="entry name" value="tRNA_STrfase"/>
</dbReference>
<keyword evidence="5 19" id="KW-0808">Transferase</keyword>
<evidence type="ECO:0000256" key="18">
    <source>
        <dbReference type="ARBA" id="ARBA00080570"/>
    </source>
</evidence>
<evidence type="ECO:0000256" key="9">
    <source>
        <dbReference type="ARBA" id="ARBA00022977"/>
    </source>
</evidence>
<dbReference type="GO" id="GO:0009228">
    <property type="term" value="P:thiamine biosynthetic process"/>
    <property type="evidence" value="ECO:0007669"/>
    <property type="project" value="UniProtKB-KW"/>
</dbReference>
<feature type="binding site" evidence="19">
    <location>
        <begin position="206"/>
        <end position="207"/>
    </location>
    <ligand>
        <name>ATP</name>
        <dbReference type="ChEBI" id="CHEBI:30616"/>
    </ligand>
</feature>
<dbReference type="GO" id="GO:0000049">
    <property type="term" value="F:tRNA binding"/>
    <property type="evidence" value="ECO:0007669"/>
    <property type="project" value="UniProtKB-UniRule"/>
</dbReference>
<dbReference type="SUPFAM" id="SSF52402">
    <property type="entry name" value="Adenine nucleotide alpha hydrolases-like"/>
    <property type="match status" value="1"/>
</dbReference>
<evidence type="ECO:0000259" key="20">
    <source>
        <dbReference type="PROSITE" id="PS51165"/>
    </source>
</evidence>
<keyword evidence="9 19" id="KW-0784">Thiamine biosynthesis</keyword>
<dbReference type="InterPro" id="IPR020536">
    <property type="entry name" value="ThiI_AANH"/>
</dbReference>
<dbReference type="Gene3D" id="3.40.50.620">
    <property type="entry name" value="HUPs"/>
    <property type="match status" value="1"/>
</dbReference>
<evidence type="ECO:0000256" key="14">
    <source>
        <dbReference type="ARBA" id="ARBA00066827"/>
    </source>
</evidence>
<dbReference type="EMBL" id="CP015439">
    <property type="protein sequence ID" value="ANB62248.1"/>
    <property type="molecule type" value="Genomic_DNA"/>
</dbReference>
<protein>
    <recommendedName>
        <fullName evidence="15 19">Probable tRNA sulfurtransferase</fullName>
        <ecNumber evidence="14 19">2.8.1.4</ecNumber>
    </recommendedName>
    <alternativeName>
        <fullName evidence="16 19">Sulfur carrier protein ThiS sulfurtransferase</fullName>
    </alternativeName>
    <alternativeName>
        <fullName evidence="17 19">Thiamine biosynthesis protein ThiI</fullName>
    </alternativeName>
    <alternativeName>
        <fullName evidence="18 19">tRNA 4-thiouridine synthase</fullName>
    </alternativeName>
</protein>
<dbReference type="RefSeq" id="WP_066327689.1">
    <property type="nucleotide sequence ID" value="NZ_CP015439.1"/>
</dbReference>
<keyword evidence="22" id="KW-1185">Reference proteome</keyword>
<dbReference type="FunFam" id="3.40.50.620:FF:000053">
    <property type="entry name" value="Probable tRNA sulfurtransferase"/>
    <property type="match status" value="1"/>
</dbReference>
<dbReference type="NCBIfam" id="TIGR00342">
    <property type="entry name" value="tRNA uracil 4-sulfurtransferase ThiI"/>
    <property type="match status" value="1"/>
</dbReference>
<evidence type="ECO:0000256" key="1">
    <source>
        <dbReference type="ARBA" id="ARBA00004496"/>
    </source>
</evidence>
<dbReference type="SMART" id="SM00981">
    <property type="entry name" value="THUMP"/>
    <property type="match status" value="1"/>
</dbReference>
<evidence type="ECO:0000256" key="4">
    <source>
        <dbReference type="ARBA" id="ARBA00022555"/>
    </source>
</evidence>
<dbReference type="GO" id="GO:0005829">
    <property type="term" value="C:cytosol"/>
    <property type="evidence" value="ECO:0007669"/>
    <property type="project" value="TreeGrafter"/>
</dbReference>
<keyword evidence="7 19" id="KW-0067">ATP-binding</keyword>
<comment type="function">
    <text evidence="12 19">Catalyzes the ATP-dependent transfer of a sulfur to tRNA to produce 4-thiouridine in position 8 of tRNAs, which functions as a near-UV photosensor. Also catalyzes the transfer of sulfur to the sulfur carrier protein ThiS, forming ThiS-thiocarboxylate. This is a step in the synthesis of thiazole, in the thiamine biosynthesis pathway. The sulfur is donated as persulfide by IscS.</text>
</comment>
<gene>
    <name evidence="19 21" type="primary">thiI</name>
    <name evidence="21" type="ORF">GFC30_3087</name>
</gene>
<dbReference type="InterPro" id="IPR049962">
    <property type="entry name" value="THUMP_ThiI"/>
</dbReference>
<keyword evidence="4 19" id="KW-0820">tRNA-binding</keyword>
<dbReference type="Pfam" id="PF02926">
    <property type="entry name" value="THUMP"/>
    <property type="match status" value="1"/>
</dbReference>
<dbReference type="HAMAP" id="MF_00021">
    <property type="entry name" value="ThiI"/>
    <property type="match status" value="1"/>
</dbReference>
<dbReference type="InterPro" id="IPR049961">
    <property type="entry name" value="ThiI_N"/>
</dbReference>
<evidence type="ECO:0000256" key="6">
    <source>
        <dbReference type="ARBA" id="ARBA00022741"/>
    </source>
</evidence>
<evidence type="ECO:0000256" key="8">
    <source>
        <dbReference type="ARBA" id="ARBA00022884"/>
    </source>
</evidence>
<keyword evidence="21" id="KW-0614">Plasmid</keyword>
<dbReference type="Pfam" id="PF22025">
    <property type="entry name" value="ThiI_fer"/>
    <property type="match status" value="1"/>
</dbReference>
<dbReference type="InterPro" id="IPR004114">
    <property type="entry name" value="THUMP_dom"/>
</dbReference>
<evidence type="ECO:0000256" key="13">
    <source>
        <dbReference type="ARBA" id="ARBA00061472"/>
    </source>
</evidence>
<dbReference type="CDD" id="cd01712">
    <property type="entry name" value="PPase_ThiI"/>
    <property type="match status" value="1"/>
</dbReference>
<organism evidence="21 22">
    <name type="scientific">Anoxybacteroides amylolyticum</name>
    <dbReference type="NCBI Taxonomy" id="294699"/>
    <lineage>
        <taxon>Bacteria</taxon>
        <taxon>Bacillati</taxon>
        <taxon>Bacillota</taxon>
        <taxon>Bacilli</taxon>
        <taxon>Bacillales</taxon>
        <taxon>Anoxybacillaceae</taxon>
        <taxon>Anoxybacteroides</taxon>
    </lineage>
</organism>
<dbReference type="Pfam" id="PF02568">
    <property type="entry name" value="ThiI"/>
    <property type="match status" value="1"/>
</dbReference>
<dbReference type="GO" id="GO:0004810">
    <property type="term" value="F:CCA tRNA nucleotidyltransferase activity"/>
    <property type="evidence" value="ECO:0007669"/>
    <property type="project" value="InterPro"/>
</dbReference>
<evidence type="ECO:0000256" key="17">
    <source>
        <dbReference type="ARBA" id="ARBA00077849"/>
    </source>
</evidence>
<keyword evidence="8 19" id="KW-0694">RNA-binding</keyword>
<dbReference type="KEGG" id="aamy:GFC30_3087"/>
<name>A0A160F6M1_9BACL</name>
<evidence type="ECO:0000256" key="11">
    <source>
        <dbReference type="ARBA" id="ARBA00052330"/>
    </source>
</evidence>
<evidence type="ECO:0000256" key="5">
    <source>
        <dbReference type="ARBA" id="ARBA00022679"/>
    </source>
</evidence>
<evidence type="ECO:0000256" key="2">
    <source>
        <dbReference type="ARBA" id="ARBA00004948"/>
    </source>
</evidence>
<dbReference type="Proteomes" id="UP000076865">
    <property type="component" value="Plasmid pDSM15939_1"/>
</dbReference>
<comment type="catalytic activity">
    <reaction evidence="11 19">
        <text>[ThiS sulfur-carrier protein]-C-terminal Gly-Gly-AMP + S-sulfanyl-L-cysteinyl-[cysteine desulfurase] + AH2 = [ThiS sulfur-carrier protein]-C-terminal-Gly-aminoethanethioate + L-cysteinyl-[cysteine desulfurase] + A + AMP + 2 H(+)</text>
        <dbReference type="Rhea" id="RHEA:43340"/>
        <dbReference type="Rhea" id="RHEA-COMP:12157"/>
        <dbReference type="Rhea" id="RHEA-COMP:12158"/>
        <dbReference type="Rhea" id="RHEA-COMP:12910"/>
        <dbReference type="Rhea" id="RHEA-COMP:19908"/>
        <dbReference type="ChEBI" id="CHEBI:13193"/>
        <dbReference type="ChEBI" id="CHEBI:15378"/>
        <dbReference type="ChEBI" id="CHEBI:17499"/>
        <dbReference type="ChEBI" id="CHEBI:29950"/>
        <dbReference type="ChEBI" id="CHEBI:61963"/>
        <dbReference type="ChEBI" id="CHEBI:90618"/>
        <dbReference type="ChEBI" id="CHEBI:232372"/>
        <dbReference type="ChEBI" id="CHEBI:456215"/>
    </reaction>
</comment>
<feature type="binding site" evidence="19">
    <location>
        <position position="285"/>
    </location>
    <ligand>
        <name>ATP</name>
        <dbReference type="ChEBI" id="CHEBI:30616"/>
    </ligand>
</feature>
<dbReference type="InterPro" id="IPR050102">
    <property type="entry name" value="tRNA_sulfurtransferase_ThiI"/>
</dbReference>
<comment type="subcellular location">
    <subcellularLocation>
        <location evidence="1 19">Cytoplasm</location>
    </subcellularLocation>
</comment>
<dbReference type="GO" id="GO:0005524">
    <property type="term" value="F:ATP binding"/>
    <property type="evidence" value="ECO:0007669"/>
    <property type="project" value="UniProtKB-UniRule"/>
</dbReference>
<dbReference type="GO" id="GO:0009229">
    <property type="term" value="P:thiamine diphosphate biosynthetic process"/>
    <property type="evidence" value="ECO:0007669"/>
    <property type="project" value="UniProtKB-UniRule"/>
</dbReference>
<evidence type="ECO:0000256" key="10">
    <source>
        <dbReference type="ARBA" id="ARBA00050570"/>
    </source>
</evidence>
<dbReference type="OrthoDB" id="9773948at2"/>
<dbReference type="EC" id="2.8.1.4" evidence="14 19"/>
<feature type="binding site" evidence="19">
    <location>
        <position position="294"/>
    </location>
    <ligand>
        <name>ATP</name>
        <dbReference type="ChEBI" id="CHEBI:30616"/>
    </ligand>
</feature>
<evidence type="ECO:0000256" key="16">
    <source>
        <dbReference type="ARBA" id="ARBA00075337"/>
    </source>
</evidence>
<comment type="similarity">
    <text evidence="13 19">Belongs to the ThiI family.</text>
</comment>
<keyword evidence="3 19" id="KW-0963">Cytoplasm</keyword>
<geneLocation type="plasmid" evidence="22">
    <name>pdsm15939_1</name>
</geneLocation>
<dbReference type="InterPro" id="IPR014729">
    <property type="entry name" value="Rossmann-like_a/b/a_fold"/>
</dbReference>
<sequence>MRYDRILIRYGEMSTKGKNRNRFVVQLKRNIQKKLKAFPNIKIEYMRDRMYILLNGEPHEEIMEQLKTVFGIQSFSLAMKCKNDIEQIKATALAAVQQVEGKTFKVSAKRIDKQFLIGSNELNHTLGSHILRNTNHLTVNVHEPDIDVRVEVRKDGTYVTCYDIPGAGGLPVGTSGKAMLMLSGGIDSPVAGYLAMKRGLEIEAVHFFSPPFTSERARQKVIDLAKKLTRFGGKIRLHIVPFTDIQQTIHRQVPDGYSLISSRRMMLKITDMLRKKYNGLAIVTGESLGQVASQTLESMFVINDVTTTPVLRPLVSMDKTEIIAIAKKIDTLDISVLPYEDCCTIFVPSAPKTRPKREKVVHYESFIELEPLLQTAVANTETLIIDEEFSAEKEFEQLF</sequence>
<dbReference type="PANTHER" id="PTHR43209:SF1">
    <property type="entry name" value="TRNA SULFURTRANSFERASE"/>
    <property type="match status" value="1"/>
</dbReference>
<accession>A0A160F6M1</accession>
<evidence type="ECO:0000256" key="3">
    <source>
        <dbReference type="ARBA" id="ARBA00022490"/>
    </source>
</evidence>
<dbReference type="UniPathway" id="UPA00060"/>
<dbReference type="Gene3D" id="3.30.2130.30">
    <property type="match status" value="1"/>
</dbReference>